<dbReference type="Proteomes" id="UP001148737">
    <property type="component" value="Unassembled WGS sequence"/>
</dbReference>
<evidence type="ECO:0000313" key="2">
    <source>
        <dbReference type="Proteomes" id="UP001148737"/>
    </source>
</evidence>
<dbReference type="EMBL" id="JANAKD010001849">
    <property type="protein sequence ID" value="KAJ3476090.1"/>
    <property type="molecule type" value="Genomic_DNA"/>
</dbReference>
<reference evidence="1" key="1">
    <citation type="submission" date="2022-07" db="EMBL/GenBank/DDBJ databases">
        <title>Genome Sequence of Lecanicillium saksenae.</title>
        <authorList>
            <person name="Buettner E."/>
        </authorList>
    </citation>
    <scope>NUCLEOTIDE SEQUENCE</scope>
    <source>
        <strain evidence="1">VT-O1</strain>
    </source>
</reference>
<name>A0ACC1QGL1_9HYPO</name>
<organism evidence="1 2">
    <name type="scientific">Lecanicillium saksenae</name>
    <dbReference type="NCBI Taxonomy" id="468837"/>
    <lineage>
        <taxon>Eukaryota</taxon>
        <taxon>Fungi</taxon>
        <taxon>Dikarya</taxon>
        <taxon>Ascomycota</taxon>
        <taxon>Pezizomycotina</taxon>
        <taxon>Sordariomycetes</taxon>
        <taxon>Hypocreomycetidae</taxon>
        <taxon>Hypocreales</taxon>
        <taxon>Cordycipitaceae</taxon>
        <taxon>Lecanicillium</taxon>
    </lineage>
</organism>
<keyword evidence="2" id="KW-1185">Reference proteome</keyword>
<protein>
    <submittedName>
        <fullName evidence="1">Uncharacterized protein</fullName>
    </submittedName>
</protein>
<gene>
    <name evidence="1" type="ORF">NLG97_g9239</name>
</gene>
<comment type="caution">
    <text evidence="1">The sequence shown here is derived from an EMBL/GenBank/DDBJ whole genome shotgun (WGS) entry which is preliminary data.</text>
</comment>
<evidence type="ECO:0000313" key="1">
    <source>
        <dbReference type="EMBL" id="KAJ3476090.1"/>
    </source>
</evidence>
<proteinExistence type="predicted"/>
<accession>A0ACC1QGL1</accession>
<sequence length="100" mass="10977">MEAGGVAGPAASEKRKLEWYFCTAIFGILRVADADGGTSVEFVWSMDWTLERRERAFLAMGEESSVGWGGGGLWNAQQSGVSEQDHPWHLEIFGGQPLMK</sequence>